<protein>
    <recommendedName>
        <fullName evidence="3">Thymocyte nuclear protein 1</fullName>
    </recommendedName>
</protein>
<dbReference type="FunCoup" id="A0A1X7V2Z6">
    <property type="interactions" value="447"/>
</dbReference>
<proteinExistence type="predicted"/>
<keyword evidence="5" id="KW-0539">Nucleus</keyword>
<evidence type="ECO:0000256" key="1">
    <source>
        <dbReference type="ARBA" id="ARBA00002530"/>
    </source>
</evidence>
<dbReference type="AlphaFoldDB" id="A0A1X7V2Z6"/>
<feature type="region of interest" description="Disordered" evidence="6">
    <location>
        <begin position="24"/>
        <end position="66"/>
    </location>
</feature>
<dbReference type="GO" id="GO:0005634">
    <property type="term" value="C:nucleus"/>
    <property type="evidence" value="ECO:0007669"/>
    <property type="project" value="UniProtKB-SubCell"/>
</dbReference>
<dbReference type="PANTHER" id="PTHR14087">
    <property type="entry name" value="THYMOCYTE NUCLEAR PROTEIN 1"/>
    <property type="match status" value="1"/>
</dbReference>
<dbReference type="CDD" id="cd21133">
    <property type="entry name" value="EVE"/>
    <property type="match status" value="1"/>
</dbReference>
<dbReference type="FunFam" id="3.10.590.10:FF:000003">
    <property type="entry name" value="Thymocyte nuclear protein 1"/>
    <property type="match status" value="1"/>
</dbReference>
<name>A0A1X7V2Z6_AMPQE</name>
<evidence type="ECO:0000256" key="2">
    <source>
        <dbReference type="ARBA" id="ARBA00004123"/>
    </source>
</evidence>
<comment type="function">
    <text evidence="1">Specifically binds 5-hydroxymethylcytosine (5hmC), suggesting that it acts as a specific reader of 5hmC.</text>
</comment>
<evidence type="ECO:0000256" key="6">
    <source>
        <dbReference type="SAM" id="MobiDB-lite"/>
    </source>
</evidence>
<evidence type="ECO:0000256" key="3">
    <source>
        <dbReference type="ARBA" id="ARBA00014654"/>
    </source>
</evidence>
<evidence type="ECO:0000259" key="7">
    <source>
        <dbReference type="Pfam" id="PF01878"/>
    </source>
</evidence>
<dbReference type="InterPro" id="IPR002740">
    <property type="entry name" value="EVE_domain"/>
</dbReference>
<dbReference type="EnsemblMetazoa" id="Aqu2.1.34336_001">
    <property type="protein sequence ID" value="Aqu2.1.34336_001"/>
    <property type="gene ID" value="Aqu2.1.34336"/>
</dbReference>
<organism evidence="8">
    <name type="scientific">Amphimedon queenslandica</name>
    <name type="common">Sponge</name>
    <dbReference type="NCBI Taxonomy" id="400682"/>
    <lineage>
        <taxon>Eukaryota</taxon>
        <taxon>Metazoa</taxon>
        <taxon>Porifera</taxon>
        <taxon>Demospongiae</taxon>
        <taxon>Heteroscleromorpha</taxon>
        <taxon>Haplosclerida</taxon>
        <taxon>Niphatidae</taxon>
        <taxon>Amphimedon</taxon>
    </lineage>
</organism>
<dbReference type="Gene3D" id="3.10.590.10">
    <property type="entry name" value="ph1033 like domains"/>
    <property type="match status" value="1"/>
</dbReference>
<dbReference type="InterPro" id="IPR047197">
    <property type="entry name" value="THYN1-like_EVE"/>
</dbReference>
<evidence type="ECO:0000256" key="4">
    <source>
        <dbReference type="ARBA" id="ARBA00022553"/>
    </source>
</evidence>
<accession>A0A1X7V2Z6</accession>
<keyword evidence="4" id="KW-0597">Phosphoprotein</keyword>
<dbReference type="InterPro" id="IPR015947">
    <property type="entry name" value="PUA-like_sf"/>
</dbReference>
<dbReference type="InParanoid" id="A0A1X7V2Z6"/>
<dbReference type="STRING" id="400682.A0A1X7V2Z6"/>
<dbReference type="eggNOG" id="KOG3383">
    <property type="taxonomic scope" value="Eukaryota"/>
</dbReference>
<dbReference type="SUPFAM" id="SSF88697">
    <property type="entry name" value="PUA domain-like"/>
    <property type="match status" value="1"/>
</dbReference>
<evidence type="ECO:0000313" key="8">
    <source>
        <dbReference type="EnsemblMetazoa" id="Aqu2.1.34336_001"/>
    </source>
</evidence>
<feature type="domain" description="EVE" evidence="7">
    <location>
        <begin position="76"/>
        <end position="239"/>
    </location>
</feature>
<reference evidence="8" key="1">
    <citation type="submission" date="2017-05" db="UniProtKB">
        <authorList>
            <consortium name="EnsemblMetazoa"/>
        </authorList>
    </citation>
    <scope>IDENTIFICATION</scope>
</reference>
<dbReference type="PANTHER" id="PTHR14087:SF7">
    <property type="entry name" value="THYMOCYTE NUCLEAR PROTEIN 1"/>
    <property type="match status" value="1"/>
</dbReference>
<dbReference type="InterPro" id="IPR052181">
    <property type="entry name" value="5hmC_binding"/>
</dbReference>
<dbReference type="Pfam" id="PF01878">
    <property type="entry name" value="EVE"/>
    <property type="match status" value="1"/>
</dbReference>
<comment type="subcellular location">
    <subcellularLocation>
        <location evidence="2">Nucleus</location>
    </subcellularLocation>
</comment>
<sequence length="248" mass="29153">MESIMNMRITSWWYLYHVEMPGKKRRKQQQEIQPKEEQEDILSSPQSPPSPIKDDESEPKSKKRLHFRDDEGINRNYWIMKSEPNVRMVKGMDVSYSLSQLMSEPGQTTIWDGVRNHEAKMNILCMKVGDIAFFYHSSCKDPGFVGLVTIVRASYPDPSQFEPSHPYFDPKSSTEDPRWFSVDVKFVRRLQRPITLSELRSYQREHLATNGPLKDLSVIRRQRLSVLPMTKTEYDFVIQTLESRKYAD</sequence>
<evidence type="ECO:0000256" key="5">
    <source>
        <dbReference type="ARBA" id="ARBA00023242"/>
    </source>
</evidence>